<dbReference type="Proteomes" id="UP001500021">
    <property type="component" value="Unassembled WGS sequence"/>
</dbReference>
<sequence>MKIAELRQNPFILLVLKDGVTNGDFSAEFMHKTQQQLSDMSLRIASDYLSIIYADQIKKACEIVLGMINLGLLSQCNNDSDKAIEIIKNQGIVFCFRAGWAKYAELKSIAPEYFKEIPISTYALGVNDTADIMLKHTTLVKNAYKSIKLLEVHKQVSAKYSANTVIPEHDEDVLLFELQKFLNSALGLLLINSDRNVFNSDLYNQLVTYLSTTPAEQIAAQLSSCTKTLISSLPLTAKMYLEEVTLFEFSELKKVIASPKTVAIYLPEVLELSVNVTNELHDDFDGGYDFGIDDIDDDIAYLKPNSE</sequence>
<reference evidence="1 2" key="1">
    <citation type="journal article" date="2019" name="Int. J. Syst. Evol. Microbiol.">
        <title>The Global Catalogue of Microorganisms (GCM) 10K type strain sequencing project: providing services to taxonomists for standard genome sequencing and annotation.</title>
        <authorList>
            <consortium name="The Broad Institute Genomics Platform"/>
            <consortium name="The Broad Institute Genome Sequencing Center for Infectious Disease"/>
            <person name="Wu L."/>
            <person name="Ma J."/>
        </authorList>
    </citation>
    <scope>NUCLEOTIDE SEQUENCE [LARGE SCALE GENOMIC DNA]</scope>
    <source>
        <strain evidence="1 2">JCM 15608</strain>
    </source>
</reference>
<accession>A0ABN1L6U6</accession>
<name>A0ABN1L6U6_9GAMM</name>
<gene>
    <name evidence="1" type="ORF">GCM10009111_17850</name>
</gene>
<evidence type="ECO:0000313" key="1">
    <source>
        <dbReference type="EMBL" id="GAA0817091.1"/>
    </source>
</evidence>
<protein>
    <submittedName>
        <fullName evidence="1">Uncharacterized protein</fullName>
    </submittedName>
</protein>
<organism evidence="1 2">
    <name type="scientific">Colwellia asteriadis</name>
    <dbReference type="NCBI Taxonomy" id="517723"/>
    <lineage>
        <taxon>Bacteria</taxon>
        <taxon>Pseudomonadati</taxon>
        <taxon>Pseudomonadota</taxon>
        <taxon>Gammaproteobacteria</taxon>
        <taxon>Alteromonadales</taxon>
        <taxon>Colwelliaceae</taxon>
        <taxon>Colwellia</taxon>
    </lineage>
</organism>
<proteinExistence type="predicted"/>
<keyword evidence="2" id="KW-1185">Reference proteome</keyword>
<dbReference type="RefSeq" id="WP_343817084.1">
    <property type="nucleotide sequence ID" value="NZ_BAAAFA010000005.1"/>
</dbReference>
<evidence type="ECO:0000313" key="2">
    <source>
        <dbReference type="Proteomes" id="UP001500021"/>
    </source>
</evidence>
<comment type="caution">
    <text evidence="1">The sequence shown here is derived from an EMBL/GenBank/DDBJ whole genome shotgun (WGS) entry which is preliminary data.</text>
</comment>
<dbReference type="EMBL" id="BAAAFA010000005">
    <property type="protein sequence ID" value="GAA0817091.1"/>
    <property type="molecule type" value="Genomic_DNA"/>
</dbReference>